<gene>
    <name evidence="7" type="ORF">LQ327_10385</name>
</gene>
<keyword evidence="2 5" id="KW-0812">Transmembrane</keyword>
<feature type="transmembrane region" description="Helical" evidence="5">
    <location>
        <begin position="284"/>
        <end position="306"/>
    </location>
</feature>
<dbReference type="Gene3D" id="1.20.1250.20">
    <property type="entry name" value="MFS general substrate transporter like domains"/>
    <property type="match status" value="1"/>
</dbReference>
<comment type="caution">
    <text evidence="7">The sequence shown here is derived from an EMBL/GenBank/DDBJ whole genome shotgun (WGS) entry which is preliminary data.</text>
</comment>
<feature type="transmembrane region" description="Helical" evidence="5">
    <location>
        <begin position="347"/>
        <end position="365"/>
    </location>
</feature>
<feature type="domain" description="Major facilitator superfamily (MFS) profile" evidence="6">
    <location>
        <begin position="24"/>
        <end position="475"/>
    </location>
</feature>
<dbReference type="PROSITE" id="PS50850">
    <property type="entry name" value="MFS"/>
    <property type="match status" value="1"/>
</dbReference>
<organism evidence="7 8">
    <name type="scientific">Actinomycetospora endophytica</name>
    <dbReference type="NCBI Taxonomy" id="2291215"/>
    <lineage>
        <taxon>Bacteria</taxon>
        <taxon>Bacillati</taxon>
        <taxon>Actinomycetota</taxon>
        <taxon>Actinomycetes</taxon>
        <taxon>Pseudonocardiales</taxon>
        <taxon>Pseudonocardiaceae</taxon>
        <taxon>Actinomycetospora</taxon>
    </lineage>
</organism>
<evidence type="ECO:0000256" key="5">
    <source>
        <dbReference type="SAM" id="Phobius"/>
    </source>
</evidence>
<keyword evidence="4 5" id="KW-0472">Membrane</keyword>
<feature type="transmembrane region" description="Helical" evidence="5">
    <location>
        <begin position="371"/>
        <end position="394"/>
    </location>
</feature>
<dbReference type="Proteomes" id="UP001199469">
    <property type="component" value="Unassembled WGS sequence"/>
</dbReference>
<protein>
    <submittedName>
        <fullName evidence="7">MFS transporter</fullName>
    </submittedName>
</protein>
<feature type="transmembrane region" description="Helical" evidence="5">
    <location>
        <begin position="175"/>
        <end position="197"/>
    </location>
</feature>
<dbReference type="SUPFAM" id="SSF103473">
    <property type="entry name" value="MFS general substrate transporter"/>
    <property type="match status" value="1"/>
</dbReference>
<dbReference type="InterPro" id="IPR036259">
    <property type="entry name" value="MFS_trans_sf"/>
</dbReference>
<feature type="transmembrane region" description="Helical" evidence="5">
    <location>
        <begin position="454"/>
        <end position="473"/>
    </location>
</feature>
<proteinExistence type="predicted"/>
<evidence type="ECO:0000259" key="6">
    <source>
        <dbReference type="PROSITE" id="PS50850"/>
    </source>
</evidence>
<feature type="transmembrane region" description="Helical" evidence="5">
    <location>
        <begin position="58"/>
        <end position="77"/>
    </location>
</feature>
<dbReference type="InterPro" id="IPR020846">
    <property type="entry name" value="MFS_dom"/>
</dbReference>
<dbReference type="Pfam" id="PF07690">
    <property type="entry name" value="MFS_1"/>
    <property type="match status" value="1"/>
</dbReference>
<dbReference type="EMBL" id="JAJNDB010000001">
    <property type="protein sequence ID" value="MCD2193783.1"/>
    <property type="molecule type" value="Genomic_DNA"/>
</dbReference>
<feature type="transmembrane region" description="Helical" evidence="5">
    <location>
        <begin position="209"/>
        <end position="231"/>
    </location>
</feature>
<evidence type="ECO:0000313" key="7">
    <source>
        <dbReference type="EMBL" id="MCD2193783.1"/>
    </source>
</evidence>
<name>A0ABS8P6Y3_9PSEU</name>
<feature type="transmembrane region" description="Helical" evidence="5">
    <location>
        <begin position="114"/>
        <end position="135"/>
    </location>
</feature>
<accession>A0ABS8P6Y3</accession>
<dbReference type="PANTHER" id="PTHR23501">
    <property type="entry name" value="MAJOR FACILITATOR SUPERFAMILY"/>
    <property type="match status" value="1"/>
</dbReference>
<comment type="subcellular location">
    <subcellularLocation>
        <location evidence="1">Cell membrane</location>
        <topology evidence="1">Multi-pass membrane protein</topology>
    </subcellularLocation>
</comment>
<dbReference type="InterPro" id="IPR011701">
    <property type="entry name" value="MFS"/>
</dbReference>
<sequence length="477" mass="46776">MDDGGVGVPHGSWRDLLSAGRRPTVAVLCGGVLLFATDTYVTASLLPSAVAEIGGERFYAWVTTVYLLTAVVSSALVGRVLAAWPARRAYAFALAAFGVGTAIDAVAPDMGVLLVGRAVQGIGGGLLAGLAYALIRTALPRRLWTRASASISTMWGVGLLVGPTLGGVFAEAGQWRLAFVAMVVITVAVGAGVPAGLRRTAQAPSGASGPFPLASVLLVGGAAAVLSVSGLAVSGSGVTGRGIAVATGGLVVALLLLGGLVLVERRAGDDGGRVLPAATFRRGGGLGALYVVVGVLVGASAVEVFVPLFGQRLGGLEPVTAGFLGVALACGWVTGEVVSASVGRARACVTVGPAVTVLGFAALAVSQSADASVVTVLVWAVALAAAGAGVGVAWPHLSAGAMAAGSEDTDGPDGEGDRASAAITMVQMLAVALGASFAGVAVALGTDVLSSARLLYGGLGVVAVLGAVTALRARRAV</sequence>
<evidence type="ECO:0000256" key="1">
    <source>
        <dbReference type="ARBA" id="ARBA00004651"/>
    </source>
</evidence>
<evidence type="ECO:0000313" key="8">
    <source>
        <dbReference type="Proteomes" id="UP001199469"/>
    </source>
</evidence>
<reference evidence="7 8" key="1">
    <citation type="submission" date="2021-11" db="EMBL/GenBank/DDBJ databases">
        <title>Draft genome sequence of Actinomycetospora sp. SF1 isolated from the rhizosphere soil.</title>
        <authorList>
            <person name="Duangmal K."/>
            <person name="Chantavorakit T."/>
        </authorList>
    </citation>
    <scope>NUCLEOTIDE SEQUENCE [LARGE SCALE GENOMIC DNA]</scope>
    <source>
        <strain evidence="7 8">TBRC 5722</strain>
    </source>
</reference>
<feature type="transmembrane region" description="Helical" evidence="5">
    <location>
        <begin position="428"/>
        <end position="448"/>
    </location>
</feature>
<feature type="transmembrane region" description="Helical" evidence="5">
    <location>
        <begin position="147"/>
        <end position="169"/>
    </location>
</feature>
<evidence type="ECO:0000256" key="3">
    <source>
        <dbReference type="ARBA" id="ARBA00022989"/>
    </source>
</evidence>
<feature type="transmembrane region" description="Helical" evidence="5">
    <location>
        <begin position="24"/>
        <end position="46"/>
    </location>
</feature>
<evidence type="ECO:0000256" key="4">
    <source>
        <dbReference type="ARBA" id="ARBA00023136"/>
    </source>
</evidence>
<dbReference type="RefSeq" id="WP_230732606.1">
    <property type="nucleotide sequence ID" value="NZ_JAJNDB010000001.1"/>
</dbReference>
<keyword evidence="8" id="KW-1185">Reference proteome</keyword>
<feature type="transmembrane region" description="Helical" evidence="5">
    <location>
        <begin position="243"/>
        <end position="263"/>
    </location>
</feature>
<evidence type="ECO:0000256" key="2">
    <source>
        <dbReference type="ARBA" id="ARBA00022692"/>
    </source>
</evidence>
<feature type="transmembrane region" description="Helical" evidence="5">
    <location>
        <begin position="318"/>
        <end position="335"/>
    </location>
</feature>
<dbReference type="PANTHER" id="PTHR23501:SF154">
    <property type="entry name" value="MULTIDRUG-EFFLUX TRANSPORTER RV1634-RELATED"/>
    <property type="match status" value="1"/>
</dbReference>
<feature type="transmembrane region" description="Helical" evidence="5">
    <location>
        <begin position="89"/>
        <end position="108"/>
    </location>
</feature>
<keyword evidence="3 5" id="KW-1133">Transmembrane helix</keyword>